<keyword evidence="3" id="KW-1185">Reference proteome</keyword>
<organism evidence="2 3">
    <name type="scientific">Albula glossodonta</name>
    <name type="common">roundjaw bonefish</name>
    <dbReference type="NCBI Taxonomy" id="121402"/>
    <lineage>
        <taxon>Eukaryota</taxon>
        <taxon>Metazoa</taxon>
        <taxon>Chordata</taxon>
        <taxon>Craniata</taxon>
        <taxon>Vertebrata</taxon>
        <taxon>Euteleostomi</taxon>
        <taxon>Actinopterygii</taxon>
        <taxon>Neopterygii</taxon>
        <taxon>Teleostei</taxon>
        <taxon>Albuliformes</taxon>
        <taxon>Albulidae</taxon>
        <taxon>Albula</taxon>
    </lineage>
</organism>
<feature type="chain" id="PRO_5035931308" evidence="1">
    <location>
        <begin position="19"/>
        <end position="127"/>
    </location>
</feature>
<name>A0A8T2NFJ1_9TELE</name>
<reference evidence="2" key="1">
    <citation type="thesis" date="2021" institute="BYU ScholarsArchive" country="Provo, UT, USA">
        <title>Applications of and Algorithms for Genome Assembly and Genomic Analyses with an Emphasis on Marine Teleosts.</title>
        <authorList>
            <person name="Pickett B.D."/>
        </authorList>
    </citation>
    <scope>NUCLEOTIDE SEQUENCE</scope>
    <source>
        <strain evidence="2">HI-2016</strain>
    </source>
</reference>
<proteinExistence type="predicted"/>
<gene>
    <name evidence="2" type="ORF">JZ751_002785</name>
</gene>
<protein>
    <submittedName>
        <fullName evidence="2">Uncharacterized protein</fullName>
    </submittedName>
</protein>
<dbReference type="AlphaFoldDB" id="A0A8T2NFJ1"/>
<dbReference type="Proteomes" id="UP000824540">
    <property type="component" value="Unassembled WGS sequence"/>
</dbReference>
<keyword evidence="1" id="KW-0732">Signal</keyword>
<evidence type="ECO:0000313" key="3">
    <source>
        <dbReference type="Proteomes" id="UP000824540"/>
    </source>
</evidence>
<feature type="signal peptide" evidence="1">
    <location>
        <begin position="1"/>
        <end position="18"/>
    </location>
</feature>
<sequence length="127" mass="14433">MLTGWPLYWSTVWSRALTFCGVSPQSLQPLRVWDERWCQAQHSDTPVPSSRAAAGEESRFLIVISLLAIIQMKPYDTQLHIMKCVRVRMSHLSYVIVRPKCALIKWDDTGSSLLLLFTKFGPGLPEA</sequence>
<comment type="caution">
    <text evidence="2">The sequence shown here is derived from an EMBL/GenBank/DDBJ whole genome shotgun (WGS) entry which is preliminary data.</text>
</comment>
<dbReference type="EMBL" id="JAFBMS010000102">
    <property type="protein sequence ID" value="KAG9336438.1"/>
    <property type="molecule type" value="Genomic_DNA"/>
</dbReference>
<evidence type="ECO:0000256" key="1">
    <source>
        <dbReference type="SAM" id="SignalP"/>
    </source>
</evidence>
<evidence type="ECO:0000313" key="2">
    <source>
        <dbReference type="EMBL" id="KAG9336438.1"/>
    </source>
</evidence>
<accession>A0A8T2NFJ1</accession>